<proteinExistence type="predicted"/>
<keyword evidence="2 3" id="KW-0802">TPR repeat</keyword>
<evidence type="ECO:0008006" key="6">
    <source>
        <dbReference type="Google" id="ProtNLM"/>
    </source>
</evidence>
<keyword evidence="1" id="KW-0677">Repeat</keyword>
<comment type="caution">
    <text evidence="4">The sequence shown here is derived from an EMBL/GenBank/DDBJ whole genome shotgun (WGS) entry which is preliminary data.</text>
</comment>
<dbReference type="EMBL" id="BOPH01000025">
    <property type="protein sequence ID" value="GIJ67403.1"/>
    <property type="molecule type" value="Genomic_DNA"/>
</dbReference>
<sequence length="430" mass="44928">MRRVMVIVGLVAALLAVGGIALRPSRPAAVGGEPAATPVSTVDEIARSIEAARARLDRLPGDWITWANLGLAYVQQARVSGDPSNYARAEEALNRSLAVRPATDNAVALAGHGALAAARHDFAAALDYGNRSLAIDGYRAATHGVVADALVELGRYEEAFEAIQKMVDLRPDTSSYARASYSFELRGDIVNARDVMRRALDAATGPTDAAFALEHLAGLAFDNGDADTAMSTVDEGLRRLPGHPPLLALRGRILAAKGDTAGAVAAYTASLAKLPQPGPAAELGDLLASTGDRAGAQRQYDLVRATSALLKADGVDVDSELAVFAADHGDVPGAVAAARSAYGRHPSIAVSDALAWSLHMAGQDSEALPYADRALRLGTRNALMYYHRGVIRAALGDRAGARADLSMALSINPHFSVRHAPEASRILGTL</sequence>
<dbReference type="PROSITE" id="PS50005">
    <property type="entry name" value="TPR"/>
    <property type="match status" value="1"/>
</dbReference>
<evidence type="ECO:0000313" key="5">
    <source>
        <dbReference type="Proteomes" id="UP000635606"/>
    </source>
</evidence>
<dbReference type="InterPro" id="IPR019734">
    <property type="entry name" value="TPR_rpt"/>
</dbReference>
<accession>A0A8J3ZST6</accession>
<dbReference type="Gene3D" id="1.25.40.10">
    <property type="entry name" value="Tetratricopeptide repeat domain"/>
    <property type="match status" value="3"/>
</dbReference>
<protein>
    <recommendedName>
        <fullName evidence="6">Tetratricopeptide repeat protein</fullName>
    </recommendedName>
</protein>
<dbReference type="InterPro" id="IPR050498">
    <property type="entry name" value="Ycf3"/>
</dbReference>
<dbReference type="InterPro" id="IPR011990">
    <property type="entry name" value="TPR-like_helical_dom_sf"/>
</dbReference>
<reference evidence="4" key="1">
    <citation type="submission" date="2021-01" db="EMBL/GenBank/DDBJ databases">
        <title>Whole genome shotgun sequence of Virgisporangium ochraceum NBRC 16418.</title>
        <authorList>
            <person name="Komaki H."/>
            <person name="Tamura T."/>
        </authorList>
    </citation>
    <scope>NUCLEOTIDE SEQUENCE</scope>
    <source>
        <strain evidence="4">NBRC 16418</strain>
    </source>
</reference>
<gene>
    <name evidence="4" type="ORF">Voc01_023200</name>
</gene>
<dbReference type="SMART" id="SM00028">
    <property type="entry name" value="TPR"/>
    <property type="match status" value="7"/>
</dbReference>
<keyword evidence="5" id="KW-1185">Reference proteome</keyword>
<dbReference type="PANTHER" id="PTHR44858">
    <property type="entry name" value="TETRATRICOPEPTIDE REPEAT PROTEIN 6"/>
    <property type="match status" value="1"/>
</dbReference>
<dbReference type="SUPFAM" id="SSF48452">
    <property type="entry name" value="TPR-like"/>
    <property type="match status" value="2"/>
</dbReference>
<evidence type="ECO:0000256" key="1">
    <source>
        <dbReference type="ARBA" id="ARBA00022737"/>
    </source>
</evidence>
<organism evidence="4 5">
    <name type="scientific">Virgisporangium ochraceum</name>
    <dbReference type="NCBI Taxonomy" id="65505"/>
    <lineage>
        <taxon>Bacteria</taxon>
        <taxon>Bacillati</taxon>
        <taxon>Actinomycetota</taxon>
        <taxon>Actinomycetes</taxon>
        <taxon>Micromonosporales</taxon>
        <taxon>Micromonosporaceae</taxon>
        <taxon>Virgisporangium</taxon>
    </lineage>
</organism>
<dbReference type="Proteomes" id="UP000635606">
    <property type="component" value="Unassembled WGS sequence"/>
</dbReference>
<dbReference type="GO" id="GO:0046813">
    <property type="term" value="P:receptor-mediated virion attachment to host cell"/>
    <property type="evidence" value="ECO:0007669"/>
    <property type="project" value="TreeGrafter"/>
</dbReference>
<dbReference type="AlphaFoldDB" id="A0A8J3ZST6"/>
<dbReference type="GO" id="GO:0009279">
    <property type="term" value="C:cell outer membrane"/>
    <property type="evidence" value="ECO:0007669"/>
    <property type="project" value="TreeGrafter"/>
</dbReference>
<evidence type="ECO:0000313" key="4">
    <source>
        <dbReference type="EMBL" id="GIJ67403.1"/>
    </source>
</evidence>
<name>A0A8J3ZST6_9ACTN</name>
<evidence type="ECO:0000256" key="2">
    <source>
        <dbReference type="ARBA" id="ARBA00022803"/>
    </source>
</evidence>
<dbReference type="RefSeq" id="WP_203927363.1">
    <property type="nucleotide sequence ID" value="NZ_BOPH01000025.1"/>
</dbReference>
<dbReference type="Pfam" id="PF13432">
    <property type="entry name" value="TPR_16"/>
    <property type="match status" value="2"/>
</dbReference>
<evidence type="ECO:0000256" key="3">
    <source>
        <dbReference type="PROSITE-ProRule" id="PRU00339"/>
    </source>
</evidence>
<dbReference type="PANTHER" id="PTHR44858:SF1">
    <property type="entry name" value="UDP-N-ACETYLGLUCOSAMINE--PEPTIDE N-ACETYLGLUCOSAMINYLTRANSFERASE SPINDLY-RELATED"/>
    <property type="match status" value="1"/>
</dbReference>
<feature type="repeat" description="TPR" evidence="3">
    <location>
        <begin position="140"/>
        <end position="173"/>
    </location>
</feature>